<dbReference type="PANTHER" id="PTHR48069">
    <property type="entry name" value="DIHYDROFOLATE REDUCTASE"/>
    <property type="match status" value="1"/>
</dbReference>
<dbReference type="GO" id="GO:0046655">
    <property type="term" value="P:folic acid metabolic process"/>
    <property type="evidence" value="ECO:0007669"/>
    <property type="project" value="TreeGrafter"/>
</dbReference>
<evidence type="ECO:0000256" key="2">
    <source>
        <dbReference type="ARBA" id="ARBA00009539"/>
    </source>
</evidence>
<dbReference type="PIRSF" id="PIRSF000194">
    <property type="entry name" value="DHFR"/>
    <property type="match status" value="1"/>
</dbReference>
<dbReference type="GO" id="GO:0005829">
    <property type="term" value="C:cytosol"/>
    <property type="evidence" value="ECO:0007669"/>
    <property type="project" value="TreeGrafter"/>
</dbReference>
<dbReference type="GO" id="GO:0046452">
    <property type="term" value="P:dihydrofolate metabolic process"/>
    <property type="evidence" value="ECO:0007669"/>
    <property type="project" value="TreeGrafter"/>
</dbReference>
<sequence>MTNATPVSVVIVAAIAANDVIGADGDMPWRLSTDLKRFKSITLGKPVIMGRKTFESIGRPLPGRLNIVVTRSKDYAPEGVAIASSLEEAIRIAAERARSDDADTICVVGGGEIYELAMPLADRLHITHVQCEPDGDTVFPAIDLAIWEPVHEEQVGEGEKDTFATRYVIYDKKAP</sequence>
<evidence type="ECO:0000259" key="10">
    <source>
        <dbReference type="PROSITE" id="PS51330"/>
    </source>
</evidence>
<evidence type="ECO:0000256" key="5">
    <source>
        <dbReference type="ARBA" id="ARBA00022857"/>
    </source>
</evidence>
<keyword evidence="4 8" id="KW-0554">One-carbon metabolism</keyword>
<dbReference type="PANTHER" id="PTHR48069:SF3">
    <property type="entry name" value="DIHYDROFOLATE REDUCTASE"/>
    <property type="match status" value="1"/>
</dbReference>
<dbReference type="GO" id="GO:0006730">
    <property type="term" value="P:one-carbon metabolic process"/>
    <property type="evidence" value="ECO:0007669"/>
    <property type="project" value="UniProtKB-KW"/>
</dbReference>
<comment type="caution">
    <text evidence="11">The sequence shown here is derived from an EMBL/GenBank/DDBJ whole genome shotgun (WGS) entry which is preliminary data.</text>
</comment>
<dbReference type="PROSITE" id="PS00075">
    <property type="entry name" value="DHFR_1"/>
    <property type="match status" value="1"/>
</dbReference>
<evidence type="ECO:0000256" key="9">
    <source>
        <dbReference type="RuleBase" id="RU004474"/>
    </source>
</evidence>
<evidence type="ECO:0000256" key="3">
    <source>
        <dbReference type="ARBA" id="ARBA00012856"/>
    </source>
</evidence>
<dbReference type="GO" id="GO:0004146">
    <property type="term" value="F:dihydrofolate reductase activity"/>
    <property type="evidence" value="ECO:0007669"/>
    <property type="project" value="UniProtKB-EC"/>
</dbReference>
<dbReference type="PROSITE" id="PS51330">
    <property type="entry name" value="DHFR_2"/>
    <property type="match status" value="1"/>
</dbReference>
<organism evidence="11 12">
    <name type="scientific">Flavimaribacter sediminis</name>
    <dbReference type="NCBI Taxonomy" id="2865987"/>
    <lineage>
        <taxon>Bacteria</taxon>
        <taxon>Pseudomonadati</taxon>
        <taxon>Pseudomonadota</taxon>
        <taxon>Alphaproteobacteria</taxon>
        <taxon>Hyphomicrobiales</taxon>
        <taxon>Rhizobiaceae</taxon>
        <taxon>Flavimaribacter</taxon>
    </lineage>
</organism>
<evidence type="ECO:0000313" key="12">
    <source>
        <dbReference type="Proteomes" id="UP001196509"/>
    </source>
</evidence>
<dbReference type="EMBL" id="JAICBX010000001">
    <property type="protein sequence ID" value="MBW8635809.1"/>
    <property type="molecule type" value="Genomic_DNA"/>
</dbReference>
<evidence type="ECO:0000256" key="6">
    <source>
        <dbReference type="ARBA" id="ARBA00023002"/>
    </source>
</evidence>
<comment type="catalytic activity">
    <reaction evidence="8">
        <text>(6S)-5,6,7,8-tetrahydrofolate + NADP(+) = 7,8-dihydrofolate + NADPH + H(+)</text>
        <dbReference type="Rhea" id="RHEA:15009"/>
        <dbReference type="ChEBI" id="CHEBI:15378"/>
        <dbReference type="ChEBI" id="CHEBI:57451"/>
        <dbReference type="ChEBI" id="CHEBI:57453"/>
        <dbReference type="ChEBI" id="CHEBI:57783"/>
        <dbReference type="ChEBI" id="CHEBI:58349"/>
        <dbReference type="EC" id="1.5.1.3"/>
    </reaction>
</comment>
<keyword evidence="12" id="KW-1185">Reference proteome</keyword>
<comment type="function">
    <text evidence="7 8">Key enzyme in folate metabolism. Catalyzes an essential reaction for de novo glycine and purine synthesis, and for DNA precursor synthesis.</text>
</comment>
<keyword evidence="6 8" id="KW-0560">Oxidoreductase</keyword>
<dbReference type="Pfam" id="PF00186">
    <property type="entry name" value="DHFR_1"/>
    <property type="match status" value="1"/>
</dbReference>
<dbReference type="InterPro" id="IPR012259">
    <property type="entry name" value="DHFR"/>
</dbReference>
<proteinExistence type="inferred from homology"/>
<comment type="similarity">
    <text evidence="2 8 9">Belongs to the dihydrofolate reductase family.</text>
</comment>
<accession>A0AAE2ZFX5</accession>
<dbReference type="FunFam" id="3.40.430.10:FF:000001">
    <property type="entry name" value="Dihydrofolate reductase"/>
    <property type="match status" value="1"/>
</dbReference>
<keyword evidence="5 8" id="KW-0521">NADP</keyword>
<dbReference type="RefSeq" id="WP_220226527.1">
    <property type="nucleotide sequence ID" value="NZ_JAICBX010000001.1"/>
</dbReference>
<dbReference type="Gene3D" id="3.40.430.10">
    <property type="entry name" value="Dihydrofolate Reductase, subunit A"/>
    <property type="match status" value="1"/>
</dbReference>
<reference evidence="11" key="1">
    <citation type="submission" date="2021-08" db="EMBL/GenBank/DDBJ databases">
        <title>Hoeflea bacterium WL0058 sp. nov., isolated from the sediment.</title>
        <authorList>
            <person name="Wang L."/>
            <person name="Zhang D."/>
        </authorList>
    </citation>
    <scope>NUCLEOTIDE SEQUENCE</scope>
    <source>
        <strain evidence="11">WL0058</strain>
    </source>
</reference>
<dbReference type="GO" id="GO:0070401">
    <property type="term" value="F:NADP+ binding"/>
    <property type="evidence" value="ECO:0007669"/>
    <property type="project" value="UniProtKB-ARBA"/>
</dbReference>
<dbReference type="InterPro" id="IPR017925">
    <property type="entry name" value="DHFR_CS"/>
</dbReference>
<gene>
    <name evidence="11" type="ORF">K1W69_01315</name>
</gene>
<dbReference type="InterPro" id="IPR001796">
    <property type="entry name" value="DHFR_dom"/>
</dbReference>
<dbReference type="AlphaFoldDB" id="A0AAE2ZFX5"/>
<feature type="domain" description="DHFR" evidence="10">
    <location>
        <begin position="8"/>
        <end position="172"/>
    </location>
</feature>
<evidence type="ECO:0000313" key="11">
    <source>
        <dbReference type="EMBL" id="MBW8635809.1"/>
    </source>
</evidence>
<comment type="pathway">
    <text evidence="1 8">Cofactor biosynthesis; tetrahydrofolate biosynthesis; 5,6,7,8-tetrahydrofolate from 7,8-dihydrofolate: step 1/1.</text>
</comment>
<dbReference type="InterPro" id="IPR024072">
    <property type="entry name" value="DHFR-like_dom_sf"/>
</dbReference>
<evidence type="ECO:0000256" key="4">
    <source>
        <dbReference type="ARBA" id="ARBA00022563"/>
    </source>
</evidence>
<name>A0AAE2ZFX5_9HYPH</name>
<dbReference type="EC" id="1.5.1.3" evidence="3 8"/>
<protein>
    <recommendedName>
        <fullName evidence="3 8">Dihydrofolate reductase</fullName>
        <ecNumber evidence="3 8">1.5.1.3</ecNumber>
    </recommendedName>
</protein>
<dbReference type="SUPFAM" id="SSF53597">
    <property type="entry name" value="Dihydrofolate reductase-like"/>
    <property type="match status" value="1"/>
</dbReference>
<dbReference type="CDD" id="cd00209">
    <property type="entry name" value="DHFR"/>
    <property type="match status" value="1"/>
</dbReference>
<dbReference type="GO" id="GO:0046654">
    <property type="term" value="P:tetrahydrofolate biosynthetic process"/>
    <property type="evidence" value="ECO:0007669"/>
    <property type="project" value="InterPro"/>
</dbReference>
<evidence type="ECO:0000256" key="7">
    <source>
        <dbReference type="ARBA" id="ARBA00025067"/>
    </source>
</evidence>
<evidence type="ECO:0000256" key="8">
    <source>
        <dbReference type="PIRNR" id="PIRNR000194"/>
    </source>
</evidence>
<dbReference type="Proteomes" id="UP001196509">
    <property type="component" value="Unassembled WGS sequence"/>
</dbReference>
<dbReference type="PRINTS" id="PR00070">
    <property type="entry name" value="DHFR"/>
</dbReference>
<evidence type="ECO:0000256" key="1">
    <source>
        <dbReference type="ARBA" id="ARBA00004903"/>
    </source>
</evidence>